<evidence type="ECO:0000256" key="5">
    <source>
        <dbReference type="ARBA" id="ARBA00023136"/>
    </source>
</evidence>
<sequence>MGWVRAKSMPSLLGGVGTASLMTGSGLLIQGGNDLEGHALGAATSTALAGVMSYRLMLSRKMFPAGIIAVIAAASMAYHGKKVNDWR</sequence>
<comment type="subcellular location">
    <subcellularLocation>
        <location evidence="1">Membrane</location>
    </subcellularLocation>
</comment>
<keyword evidence="8" id="KW-1185">Reference proteome</keyword>
<dbReference type="PANTHER" id="PTHR12668:SF53">
    <property type="entry name" value="TMEM14 PROTEIN HOMOLOG YJR085C"/>
    <property type="match status" value="1"/>
</dbReference>
<evidence type="ECO:0000256" key="4">
    <source>
        <dbReference type="ARBA" id="ARBA00022989"/>
    </source>
</evidence>
<feature type="transmembrane region" description="Helical" evidence="6">
    <location>
        <begin position="63"/>
        <end position="80"/>
    </location>
</feature>
<dbReference type="InterPro" id="IPR005349">
    <property type="entry name" value="TMEM14"/>
</dbReference>
<dbReference type="EMBL" id="JAQMWT010000167">
    <property type="protein sequence ID" value="KAJ8608505.1"/>
    <property type="molecule type" value="Genomic_DNA"/>
</dbReference>
<dbReference type="InterPro" id="IPR044890">
    <property type="entry name" value="TMEM14_sf"/>
</dbReference>
<reference evidence="7" key="1">
    <citation type="submission" date="2023-01" db="EMBL/GenBank/DDBJ databases">
        <title>Metagenome sequencing of chrysophaentin producing Chrysophaeum taylorii.</title>
        <authorList>
            <person name="Davison J."/>
            <person name="Bewley C."/>
        </authorList>
    </citation>
    <scope>NUCLEOTIDE SEQUENCE</scope>
    <source>
        <strain evidence="7">NIES-1699</strain>
    </source>
</reference>
<evidence type="ECO:0000256" key="3">
    <source>
        <dbReference type="ARBA" id="ARBA00022692"/>
    </source>
</evidence>
<dbReference type="GO" id="GO:0016020">
    <property type="term" value="C:membrane"/>
    <property type="evidence" value="ECO:0007669"/>
    <property type="project" value="UniProtKB-SubCell"/>
</dbReference>
<dbReference type="AlphaFoldDB" id="A0AAD7UIQ7"/>
<evidence type="ECO:0000313" key="7">
    <source>
        <dbReference type="EMBL" id="KAJ8608505.1"/>
    </source>
</evidence>
<dbReference type="Proteomes" id="UP001230188">
    <property type="component" value="Unassembled WGS sequence"/>
</dbReference>
<dbReference type="PANTHER" id="PTHR12668">
    <property type="entry name" value="TRANSMEMBRANE PROTEIN 14, 15"/>
    <property type="match status" value="1"/>
</dbReference>
<dbReference type="Gene3D" id="1.10.10.1740">
    <property type="entry name" value="Transmembrane protein 14-like"/>
    <property type="match status" value="1"/>
</dbReference>
<comment type="caution">
    <text evidence="7">The sequence shown here is derived from an EMBL/GenBank/DDBJ whole genome shotgun (WGS) entry which is preliminary data.</text>
</comment>
<keyword evidence="5 6" id="KW-0472">Membrane</keyword>
<proteinExistence type="inferred from homology"/>
<evidence type="ECO:0000256" key="6">
    <source>
        <dbReference type="SAM" id="Phobius"/>
    </source>
</evidence>
<keyword evidence="4 6" id="KW-1133">Transmembrane helix</keyword>
<protein>
    <recommendedName>
        <fullName evidence="9">Transmembrane protein 14C</fullName>
    </recommendedName>
</protein>
<name>A0AAD7UIQ7_9STRA</name>
<comment type="similarity">
    <text evidence="2">Belongs to the TMEM14 family.</text>
</comment>
<gene>
    <name evidence="7" type="ORF">CTAYLR_005712</name>
</gene>
<feature type="transmembrane region" description="Helical" evidence="6">
    <location>
        <begin position="12"/>
        <end position="31"/>
    </location>
</feature>
<accession>A0AAD7UIQ7</accession>
<evidence type="ECO:0008006" key="9">
    <source>
        <dbReference type="Google" id="ProtNLM"/>
    </source>
</evidence>
<organism evidence="7 8">
    <name type="scientific">Chrysophaeum taylorii</name>
    <dbReference type="NCBI Taxonomy" id="2483200"/>
    <lineage>
        <taxon>Eukaryota</taxon>
        <taxon>Sar</taxon>
        <taxon>Stramenopiles</taxon>
        <taxon>Ochrophyta</taxon>
        <taxon>Pelagophyceae</taxon>
        <taxon>Pelagomonadales</taxon>
        <taxon>Pelagomonadaceae</taxon>
        <taxon>Chrysophaeum</taxon>
    </lineage>
</organism>
<evidence type="ECO:0000313" key="8">
    <source>
        <dbReference type="Proteomes" id="UP001230188"/>
    </source>
</evidence>
<feature type="transmembrane region" description="Helical" evidence="6">
    <location>
        <begin position="37"/>
        <end position="56"/>
    </location>
</feature>
<evidence type="ECO:0000256" key="1">
    <source>
        <dbReference type="ARBA" id="ARBA00004370"/>
    </source>
</evidence>
<dbReference type="Pfam" id="PF03647">
    <property type="entry name" value="Tmemb_14"/>
    <property type="match status" value="1"/>
</dbReference>
<evidence type="ECO:0000256" key="2">
    <source>
        <dbReference type="ARBA" id="ARBA00007590"/>
    </source>
</evidence>
<keyword evidence="3 6" id="KW-0812">Transmembrane</keyword>